<accession>A0A6N1NXH1</accession>
<dbReference type="RefSeq" id="YP_010781534.1">
    <property type="nucleotide sequence ID" value="NC_075039.1"/>
</dbReference>
<evidence type="ECO:0000313" key="2">
    <source>
        <dbReference type="EMBL" id="QKU34882.1"/>
    </source>
</evidence>
<organism evidence="2">
    <name type="scientific">Tupanvirus soda lake</name>
    <dbReference type="NCBI Taxonomy" id="2126985"/>
    <lineage>
        <taxon>Viruses</taxon>
        <taxon>Varidnaviria</taxon>
        <taxon>Bamfordvirae</taxon>
        <taxon>Nucleocytoviricota</taxon>
        <taxon>Megaviricetes</taxon>
        <taxon>Imitervirales</taxon>
        <taxon>Mimiviridae</taxon>
        <taxon>Megamimivirinae</taxon>
        <taxon>Tupanvirus</taxon>
        <taxon>Tupanvirus salinum</taxon>
    </lineage>
</organism>
<feature type="region of interest" description="Disordered" evidence="1">
    <location>
        <begin position="1"/>
        <end position="20"/>
    </location>
</feature>
<feature type="compositionally biased region" description="Polar residues" evidence="1">
    <location>
        <begin position="1"/>
        <end position="17"/>
    </location>
</feature>
<reference evidence="2" key="1">
    <citation type="submission" date="2017-01" db="EMBL/GenBank/DDBJ databases">
        <authorList>
            <person name="Assis F.L."/>
            <person name="Abrahao J.S."/>
            <person name="Silva L."/>
            <person name="Khalil J.B."/>
            <person name="Rodrigues R."/>
            <person name="Silva L.S."/>
            <person name="Arantes T."/>
            <person name="Boratto P."/>
            <person name="Andrade M."/>
            <person name="Kroon E.G."/>
            <person name="Ribeiro B."/>
            <person name="Bergier I."/>
            <person name="Seligmann H."/>
            <person name="Ghigo E."/>
            <person name="Colson P."/>
            <person name="Levasseur A."/>
            <person name="Raoult D."/>
            <person name="Scola B.L."/>
        </authorList>
    </citation>
    <scope>NUCLEOTIDE SEQUENCE</scope>
    <source>
        <strain evidence="2">Soda lake</strain>
    </source>
</reference>
<name>A0A6N1NXH1_9VIRU</name>
<protein>
    <submittedName>
        <fullName evidence="2">Putative orfan</fullName>
    </submittedName>
</protein>
<dbReference type="EMBL" id="KY523104">
    <property type="protein sequence ID" value="QKU34882.1"/>
    <property type="molecule type" value="Genomic_DNA"/>
</dbReference>
<dbReference type="KEGG" id="vg:80518298"/>
<dbReference type="GeneID" id="80518298"/>
<proteinExistence type="predicted"/>
<sequence>MNMTTENKPEVQNSDANHTPIKIKNYHQKYVDLLGKLKEILENSHFEIRNGFHDHKSFHNLVYRLDDLYEEESNHFAEVRKYRKQMSQLAHNKQKQNKQ</sequence>
<reference evidence="2" key="2">
    <citation type="journal article" date="2018" name="Nat. Commun.">
        <title>Tailed giant Tupanvirus possesses the most complete translational apparatus of the known virosphere.</title>
        <authorList>
            <person name="Abrahao J."/>
            <person name="Silva L."/>
            <person name="Silva L.S."/>
            <person name="Khalil J.Y.B."/>
            <person name="Rodrigues R."/>
            <person name="Arantes T."/>
            <person name="Assis F."/>
            <person name="Boratto P."/>
            <person name="Andrade M."/>
            <person name="Kroon E.G."/>
            <person name="Ribeiro B."/>
            <person name="Bergier I."/>
            <person name="Seligmann H."/>
            <person name="Ghigo E."/>
            <person name="Colson P."/>
            <person name="Levasseur A."/>
            <person name="Kroemer G."/>
            <person name="Raoult D."/>
            <person name="La Scola B."/>
        </authorList>
    </citation>
    <scope>NUCLEOTIDE SEQUENCE [LARGE SCALE GENOMIC DNA]</scope>
    <source>
        <strain evidence="2">Soda lake</strain>
    </source>
</reference>
<evidence type="ECO:0000256" key="1">
    <source>
        <dbReference type="SAM" id="MobiDB-lite"/>
    </source>
</evidence>